<dbReference type="InterPro" id="IPR015943">
    <property type="entry name" value="WD40/YVTN_repeat-like_dom_sf"/>
</dbReference>
<proteinExistence type="predicted"/>
<dbReference type="AlphaFoldDB" id="A0A409Y0T2"/>
<dbReference type="InParanoid" id="A0A409Y0T2"/>
<accession>A0A409Y0T2</accession>
<gene>
    <name evidence="2" type="ORF">CVT26_010734</name>
</gene>
<organism evidence="2 3">
    <name type="scientific">Gymnopilus dilepis</name>
    <dbReference type="NCBI Taxonomy" id="231916"/>
    <lineage>
        <taxon>Eukaryota</taxon>
        <taxon>Fungi</taxon>
        <taxon>Dikarya</taxon>
        <taxon>Basidiomycota</taxon>
        <taxon>Agaricomycotina</taxon>
        <taxon>Agaricomycetes</taxon>
        <taxon>Agaricomycetidae</taxon>
        <taxon>Agaricales</taxon>
        <taxon>Agaricineae</taxon>
        <taxon>Hymenogastraceae</taxon>
        <taxon>Gymnopilus</taxon>
    </lineage>
</organism>
<dbReference type="SUPFAM" id="SSF117289">
    <property type="entry name" value="Nucleoporin domain"/>
    <property type="match status" value="1"/>
</dbReference>
<dbReference type="EMBL" id="NHYE01001346">
    <property type="protein sequence ID" value="PPQ96612.1"/>
    <property type="molecule type" value="Genomic_DNA"/>
</dbReference>
<evidence type="ECO:0000256" key="1">
    <source>
        <dbReference type="SAM" id="MobiDB-lite"/>
    </source>
</evidence>
<keyword evidence="3" id="KW-1185">Reference proteome</keyword>
<name>A0A409Y0T2_9AGAR</name>
<dbReference type="Proteomes" id="UP000284706">
    <property type="component" value="Unassembled WGS sequence"/>
</dbReference>
<comment type="caution">
    <text evidence="2">The sequence shown here is derived from an EMBL/GenBank/DDBJ whole genome shotgun (WGS) entry which is preliminary data.</text>
</comment>
<feature type="region of interest" description="Disordered" evidence="1">
    <location>
        <begin position="1"/>
        <end position="28"/>
    </location>
</feature>
<sequence>MSSSSSAHSRWEEEQPRRFSVPLPTTRPGTDYTDHVPALKLKCSHTHCAVKVDDAVFLYSLPDFVLQRTIRHPSGDRIYDLDLHNSLLAVVFRDGTLHIWDVSDGQRRSIIQVMIDAEIDYFRLRDIQFITVPSLEQARVSSRSSSKKDNRAPAEDLMLVSWIFFLTGHRCRVWRVPSLDEQDRAFNDTLKK</sequence>
<evidence type="ECO:0000313" key="3">
    <source>
        <dbReference type="Proteomes" id="UP000284706"/>
    </source>
</evidence>
<reference evidence="2 3" key="1">
    <citation type="journal article" date="2018" name="Evol. Lett.">
        <title>Horizontal gene cluster transfer increased hallucinogenic mushroom diversity.</title>
        <authorList>
            <person name="Reynolds H.T."/>
            <person name="Vijayakumar V."/>
            <person name="Gluck-Thaler E."/>
            <person name="Korotkin H.B."/>
            <person name="Matheny P.B."/>
            <person name="Slot J.C."/>
        </authorList>
    </citation>
    <scope>NUCLEOTIDE SEQUENCE [LARGE SCALE GENOMIC DNA]</scope>
    <source>
        <strain evidence="2 3">SRW20</strain>
    </source>
</reference>
<evidence type="ECO:0000313" key="2">
    <source>
        <dbReference type="EMBL" id="PPQ96612.1"/>
    </source>
</evidence>
<protein>
    <submittedName>
        <fullName evidence="2">Uncharacterized protein</fullName>
    </submittedName>
</protein>
<dbReference type="Gene3D" id="2.130.10.10">
    <property type="entry name" value="YVTN repeat-like/Quinoprotein amine dehydrogenase"/>
    <property type="match status" value="1"/>
</dbReference>